<evidence type="ECO:0000256" key="5">
    <source>
        <dbReference type="ARBA" id="ARBA00022737"/>
    </source>
</evidence>
<dbReference type="KEGG" id="cput:CONPUDRAFT_160208"/>
<dbReference type="InterPro" id="IPR011050">
    <property type="entry name" value="Pectin_lyase_fold/virulence"/>
</dbReference>
<dbReference type="InterPro" id="IPR006626">
    <property type="entry name" value="PbH1"/>
</dbReference>
<dbReference type="GeneID" id="19204248"/>
<dbReference type="PANTHER" id="PTHR31736:SF12">
    <property type="entry name" value="EXO-POLYGALACTURONASE, PUTATIVE-RELATED"/>
    <property type="match status" value="1"/>
</dbReference>
<dbReference type="Gene3D" id="2.160.20.10">
    <property type="entry name" value="Single-stranded right-handed beta-helix, Pectin lyase-like"/>
    <property type="match status" value="1"/>
</dbReference>
<evidence type="ECO:0000256" key="11">
    <source>
        <dbReference type="ARBA" id="ARBA00023316"/>
    </source>
</evidence>
<dbReference type="GO" id="GO:0071555">
    <property type="term" value="P:cell wall organization"/>
    <property type="evidence" value="ECO:0007669"/>
    <property type="project" value="UniProtKB-KW"/>
</dbReference>
<reference evidence="19" key="1">
    <citation type="journal article" date="2012" name="Science">
        <title>The Paleozoic origin of enzymatic lignin decomposition reconstructed from 31 fungal genomes.</title>
        <authorList>
            <person name="Floudas D."/>
            <person name="Binder M."/>
            <person name="Riley R."/>
            <person name="Barry K."/>
            <person name="Blanchette R.A."/>
            <person name="Henrissat B."/>
            <person name="Martinez A.T."/>
            <person name="Otillar R."/>
            <person name="Spatafora J.W."/>
            <person name="Yadav J.S."/>
            <person name="Aerts A."/>
            <person name="Benoit I."/>
            <person name="Boyd A."/>
            <person name="Carlson A."/>
            <person name="Copeland A."/>
            <person name="Coutinho P.M."/>
            <person name="de Vries R.P."/>
            <person name="Ferreira P."/>
            <person name="Findley K."/>
            <person name="Foster B."/>
            <person name="Gaskell J."/>
            <person name="Glotzer D."/>
            <person name="Gorecki P."/>
            <person name="Heitman J."/>
            <person name="Hesse C."/>
            <person name="Hori C."/>
            <person name="Igarashi K."/>
            <person name="Jurgens J.A."/>
            <person name="Kallen N."/>
            <person name="Kersten P."/>
            <person name="Kohler A."/>
            <person name="Kuees U."/>
            <person name="Kumar T.K.A."/>
            <person name="Kuo A."/>
            <person name="LaButti K."/>
            <person name="Larrondo L.F."/>
            <person name="Lindquist E."/>
            <person name="Ling A."/>
            <person name="Lombard V."/>
            <person name="Lucas S."/>
            <person name="Lundell T."/>
            <person name="Martin R."/>
            <person name="McLaughlin D.J."/>
            <person name="Morgenstern I."/>
            <person name="Morin E."/>
            <person name="Murat C."/>
            <person name="Nagy L.G."/>
            <person name="Nolan M."/>
            <person name="Ohm R.A."/>
            <person name="Patyshakuliyeva A."/>
            <person name="Rokas A."/>
            <person name="Ruiz-Duenas F.J."/>
            <person name="Sabat G."/>
            <person name="Salamov A."/>
            <person name="Samejima M."/>
            <person name="Schmutz J."/>
            <person name="Slot J.C."/>
            <person name="St John F."/>
            <person name="Stenlid J."/>
            <person name="Sun H."/>
            <person name="Sun S."/>
            <person name="Syed K."/>
            <person name="Tsang A."/>
            <person name="Wiebenga A."/>
            <person name="Young D."/>
            <person name="Pisabarro A."/>
            <person name="Eastwood D.C."/>
            <person name="Martin F."/>
            <person name="Cullen D."/>
            <person name="Grigoriev I.V."/>
            <person name="Hibbett D.S."/>
        </authorList>
    </citation>
    <scope>NUCLEOTIDE SEQUENCE [LARGE SCALE GENOMIC DNA]</scope>
    <source>
        <strain evidence="19">RWD-64-598 SS2</strain>
    </source>
</reference>
<organism evidence="18 19">
    <name type="scientific">Coniophora puteana (strain RWD-64-598)</name>
    <name type="common">Brown rot fungus</name>
    <dbReference type="NCBI Taxonomy" id="741705"/>
    <lineage>
        <taxon>Eukaryota</taxon>
        <taxon>Fungi</taxon>
        <taxon>Dikarya</taxon>
        <taxon>Basidiomycota</taxon>
        <taxon>Agaricomycotina</taxon>
        <taxon>Agaricomycetes</taxon>
        <taxon>Agaricomycetidae</taxon>
        <taxon>Boletales</taxon>
        <taxon>Coniophorineae</taxon>
        <taxon>Coniophoraceae</taxon>
        <taxon>Coniophora</taxon>
    </lineage>
</organism>
<feature type="chain" id="PRO_5004455488" description="galacturonan 1,4-alpha-galacturonidase" evidence="17">
    <location>
        <begin position="21"/>
        <end position="414"/>
    </location>
</feature>
<keyword evidence="6 16" id="KW-0378">Hydrolase</keyword>
<dbReference type="InterPro" id="IPR000743">
    <property type="entry name" value="Glyco_hydro_28"/>
</dbReference>
<evidence type="ECO:0000256" key="4">
    <source>
        <dbReference type="ARBA" id="ARBA00022729"/>
    </source>
</evidence>
<evidence type="ECO:0000256" key="2">
    <source>
        <dbReference type="ARBA" id="ARBA00008834"/>
    </source>
</evidence>
<keyword evidence="10 16" id="KW-0326">Glycosidase</keyword>
<evidence type="ECO:0000256" key="7">
    <source>
        <dbReference type="ARBA" id="ARBA00023157"/>
    </source>
</evidence>
<keyword evidence="4 17" id="KW-0732">Signal</keyword>
<evidence type="ECO:0000256" key="1">
    <source>
        <dbReference type="ARBA" id="ARBA00004613"/>
    </source>
</evidence>
<dbReference type="PANTHER" id="PTHR31736">
    <property type="match status" value="1"/>
</dbReference>
<comment type="catalytic activity">
    <reaction evidence="15">
        <text>[(1-&gt;4)-alpha-D-galacturonosyl](n) + H2O = alpha-D-galacturonate + [(1-&gt;4)-alpha-D-galacturonosyl](n-1)</text>
        <dbReference type="Rhea" id="RHEA:14117"/>
        <dbReference type="Rhea" id="RHEA-COMP:14570"/>
        <dbReference type="Rhea" id="RHEA-COMP:14572"/>
        <dbReference type="ChEBI" id="CHEBI:15377"/>
        <dbReference type="ChEBI" id="CHEBI:58658"/>
        <dbReference type="ChEBI" id="CHEBI:140523"/>
        <dbReference type="EC" id="3.2.1.67"/>
    </reaction>
</comment>
<keyword evidence="3" id="KW-0964">Secreted</keyword>
<dbReference type="SUPFAM" id="SSF51126">
    <property type="entry name" value="Pectin lyase-like"/>
    <property type="match status" value="1"/>
</dbReference>
<evidence type="ECO:0000256" key="15">
    <source>
        <dbReference type="ARBA" id="ARBA00048766"/>
    </source>
</evidence>
<feature type="signal peptide" evidence="17">
    <location>
        <begin position="1"/>
        <end position="20"/>
    </location>
</feature>
<dbReference type="EC" id="3.2.1.67" evidence="14"/>
<keyword evidence="7" id="KW-1015">Disulfide bond</keyword>
<gene>
    <name evidence="18" type="ORF">CONPUDRAFT_160208</name>
</gene>
<evidence type="ECO:0000256" key="10">
    <source>
        <dbReference type="ARBA" id="ARBA00023295"/>
    </source>
</evidence>
<dbReference type="Pfam" id="PF00295">
    <property type="entry name" value="Glyco_hydro_28"/>
    <property type="match status" value="1"/>
</dbReference>
<keyword evidence="12" id="KW-0624">Polysaccharide degradation</keyword>
<keyword evidence="11" id="KW-0961">Cell wall biogenesis/degradation</keyword>
<dbReference type="Proteomes" id="UP000053558">
    <property type="component" value="Unassembled WGS sequence"/>
</dbReference>
<dbReference type="GO" id="GO:0045490">
    <property type="term" value="P:pectin catabolic process"/>
    <property type="evidence" value="ECO:0007669"/>
    <property type="project" value="UniProtKB-ARBA"/>
</dbReference>
<evidence type="ECO:0000313" key="19">
    <source>
        <dbReference type="Proteomes" id="UP000053558"/>
    </source>
</evidence>
<dbReference type="OrthoDB" id="187139at2759"/>
<evidence type="ECO:0000256" key="13">
    <source>
        <dbReference type="ARBA" id="ARBA00037312"/>
    </source>
</evidence>
<evidence type="ECO:0000256" key="8">
    <source>
        <dbReference type="ARBA" id="ARBA00023180"/>
    </source>
</evidence>
<evidence type="ECO:0000256" key="16">
    <source>
        <dbReference type="RuleBase" id="RU361169"/>
    </source>
</evidence>
<evidence type="ECO:0000256" key="17">
    <source>
        <dbReference type="SAM" id="SignalP"/>
    </source>
</evidence>
<dbReference type="AlphaFoldDB" id="R7SEJ8"/>
<keyword evidence="8" id="KW-0325">Glycoprotein</keyword>
<keyword evidence="9" id="KW-0119">Carbohydrate metabolism</keyword>
<protein>
    <recommendedName>
        <fullName evidence="14">galacturonan 1,4-alpha-galacturonidase</fullName>
        <ecNumber evidence="14">3.2.1.67</ecNumber>
    </recommendedName>
</protein>
<comment type="function">
    <text evidence="13">Specific in hydrolyzing the terminal glycosidic bond of polygalacturonic acid and oligogalacturonates.</text>
</comment>
<keyword evidence="5" id="KW-0677">Repeat</keyword>
<dbReference type="EMBL" id="JH711593">
    <property type="protein sequence ID" value="EIW74162.1"/>
    <property type="molecule type" value="Genomic_DNA"/>
</dbReference>
<keyword evidence="19" id="KW-1185">Reference proteome</keyword>
<accession>R7SEJ8</accession>
<dbReference type="GO" id="GO:0004650">
    <property type="term" value="F:polygalacturonase activity"/>
    <property type="evidence" value="ECO:0007669"/>
    <property type="project" value="InterPro"/>
</dbReference>
<sequence length="414" mass="43832">MLTGFLLLSSALSVLPLSLAAEGGVEKNGSTCRVVPIGGGQDDGPNILSALKQCNNGGTIVLDSYYVVNTVLVTDLQDVNIELSGTLQYTPNIAYWSPNSLFLTYQNATTYWFLSGSNIHLYGGGTLDGNGQVWWDYPNATIGIAGGSSTDFARPIPLTVGNASNVLIEDLTEIGSPFWNNFVYQSTNVTYRNINISTVSYSTNPTINSDGWDIYRSSYVTIENSTVNNDDDCVSFKPNATNILIRDLNCLTGDGISVGSLGQYAGETDIVANITAINVNLTNSQNGARIKLFGSSPLANSTAGGGAGYVKNVTFSNFNVQNTEWPIIIDECFATPVSCSEYPTQLDVSDISFTNIAGTSSGTLGTMVVDLNCTSSCTNITATNIDLTSPAGNATYFCSNVTSSSLEFDCSGST</sequence>
<comment type="subcellular location">
    <subcellularLocation>
        <location evidence="1">Secreted</location>
    </subcellularLocation>
</comment>
<dbReference type="eggNOG" id="ENOG502QPPR">
    <property type="taxonomic scope" value="Eukaryota"/>
</dbReference>
<dbReference type="GO" id="GO:0047911">
    <property type="term" value="F:galacturan 1,4-alpha-galacturonidase activity"/>
    <property type="evidence" value="ECO:0007669"/>
    <property type="project" value="UniProtKB-EC"/>
</dbReference>
<evidence type="ECO:0000313" key="18">
    <source>
        <dbReference type="EMBL" id="EIW74162.1"/>
    </source>
</evidence>
<proteinExistence type="inferred from homology"/>
<evidence type="ECO:0000256" key="3">
    <source>
        <dbReference type="ARBA" id="ARBA00022525"/>
    </source>
</evidence>
<dbReference type="SMART" id="SM00710">
    <property type="entry name" value="PbH1"/>
    <property type="match status" value="6"/>
</dbReference>
<evidence type="ECO:0000256" key="6">
    <source>
        <dbReference type="ARBA" id="ARBA00022801"/>
    </source>
</evidence>
<dbReference type="RefSeq" id="XP_007775531.1">
    <property type="nucleotide sequence ID" value="XM_007777341.1"/>
</dbReference>
<evidence type="ECO:0000256" key="14">
    <source>
        <dbReference type="ARBA" id="ARBA00038933"/>
    </source>
</evidence>
<dbReference type="InterPro" id="IPR012334">
    <property type="entry name" value="Pectin_lyas_fold"/>
</dbReference>
<name>R7SEJ8_CONPW</name>
<comment type="similarity">
    <text evidence="2 16">Belongs to the glycosyl hydrolase 28 family.</text>
</comment>
<evidence type="ECO:0000256" key="12">
    <source>
        <dbReference type="ARBA" id="ARBA00023326"/>
    </source>
</evidence>
<dbReference type="GO" id="GO:0005576">
    <property type="term" value="C:extracellular region"/>
    <property type="evidence" value="ECO:0007669"/>
    <property type="project" value="UniProtKB-SubCell"/>
</dbReference>
<evidence type="ECO:0000256" key="9">
    <source>
        <dbReference type="ARBA" id="ARBA00023277"/>
    </source>
</evidence>